<reference evidence="3" key="1">
    <citation type="submission" date="2024-06" db="EMBL/GenBank/DDBJ databases">
        <title>Draft Genome Sequences of Epichloe bromicola Strains Isolated from Elymus ciliaris.</title>
        <authorList>
            <consortium name="Epichloe bromicola genome sequencing consortium"/>
            <person name="Miura A."/>
            <person name="Imano S."/>
            <person name="Ashida A."/>
            <person name="Sato I."/>
            <person name="Chiba S."/>
            <person name="Tanaka A."/>
            <person name="Camagna M."/>
            <person name="Takemoto D."/>
        </authorList>
    </citation>
    <scope>NUCLEOTIDE SEQUENCE [LARGE SCALE GENOMIC DNA]</scope>
    <source>
        <strain evidence="3">DP</strain>
    </source>
</reference>
<gene>
    <name evidence="2" type="primary">g5443</name>
    <name evidence="2" type="ORF">EsDP_00005443</name>
</gene>
<feature type="chain" id="PRO_5045865200" description="Hydrophobin" evidence="1">
    <location>
        <begin position="18"/>
        <end position="98"/>
    </location>
</feature>
<accession>A0ABQ0CUP4</accession>
<organism evidence="2 3">
    <name type="scientific">Epichloe bromicola</name>
    <dbReference type="NCBI Taxonomy" id="79588"/>
    <lineage>
        <taxon>Eukaryota</taxon>
        <taxon>Fungi</taxon>
        <taxon>Dikarya</taxon>
        <taxon>Ascomycota</taxon>
        <taxon>Pezizomycotina</taxon>
        <taxon>Sordariomycetes</taxon>
        <taxon>Hypocreomycetidae</taxon>
        <taxon>Hypocreales</taxon>
        <taxon>Clavicipitaceae</taxon>
        <taxon>Epichloe</taxon>
    </lineage>
</organism>
<evidence type="ECO:0000313" key="2">
    <source>
        <dbReference type="EMBL" id="GAB0137163.1"/>
    </source>
</evidence>
<keyword evidence="1" id="KW-0732">Signal</keyword>
<keyword evidence="3" id="KW-1185">Reference proteome</keyword>
<evidence type="ECO:0000256" key="1">
    <source>
        <dbReference type="SAM" id="SignalP"/>
    </source>
</evidence>
<dbReference type="EMBL" id="BAAFGZ010000253">
    <property type="protein sequence ID" value="GAB0137163.1"/>
    <property type="molecule type" value="Genomic_DNA"/>
</dbReference>
<dbReference type="Proteomes" id="UP001562357">
    <property type="component" value="Unassembled WGS sequence"/>
</dbReference>
<name>A0ABQ0CUP4_9HYPO</name>
<proteinExistence type="predicted"/>
<protein>
    <recommendedName>
        <fullName evidence="4">Hydrophobin</fullName>
    </recommendedName>
</protein>
<evidence type="ECO:0008006" key="4">
    <source>
        <dbReference type="Google" id="ProtNLM"/>
    </source>
</evidence>
<feature type="signal peptide" evidence="1">
    <location>
        <begin position="1"/>
        <end position="17"/>
    </location>
</feature>
<evidence type="ECO:0000313" key="3">
    <source>
        <dbReference type="Proteomes" id="UP001562357"/>
    </source>
</evidence>
<comment type="caution">
    <text evidence="2">The sequence shown here is derived from an EMBL/GenBank/DDBJ whole genome shotgun (WGS) entry which is preliminary data.</text>
</comment>
<sequence length="98" mass="10318">MKCSVAAIFALATAAIAAPAPTRDGEHNTCPHVVCVDDNLLAVDADVDLNLLGLLDLGLDLGLDVGHQRKCKSKAVYCCPTECEAGKPIPNSCHAYRQ</sequence>